<dbReference type="GeneID" id="37206673"/>
<organism evidence="2 3">
    <name type="scientific">Aspergillus vadensis (strain CBS 113365 / IMI 142717 / IBT 24658)</name>
    <dbReference type="NCBI Taxonomy" id="1448311"/>
    <lineage>
        <taxon>Eukaryota</taxon>
        <taxon>Fungi</taxon>
        <taxon>Dikarya</taxon>
        <taxon>Ascomycota</taxon>
        <taxon>Pezizomycotina</taxon>
        <taxon>Eurotiomycetes</taxon>
        <taxon>Eurotiomycetidae</taxon>
        <taxon>Eurotiales</taxon>
        <taxon>Aspergillaceae</taxon>
        <taxon>Aspergillus</taxon>
        <taxon>Aspergillus subgen. Circumdati</taxon>
    </lineage>
</organism>
<dbReference type="AlphaFoldDB" id="A0A319C052"/>
<evidence type="ECO:0000313" key="2">
    <source>
        <dbReference type="EMBL" id="PYH71553.1"/>
    </source>
</evidence>
<keyword evidence="1" id="KW-0472">Membrane</keyword>
<protein>
    <submittedName>
        <fullName evidence="2">Uncharacterized protein</fullName>
    </submittedName>
</protein>
<proteinExistence type="predicted"/>
<dbReference type="OrthoDB" id="10356288at2759"/>
<keyword evidence="1" id="KW-1133">Transmembrane helix</keyword>
<sequence>MNNDYSIILCMFFFLIFSKLFFFRLEVTRACSPIVDAHADSQSSASKCDLHSTLSRENTVRRLYGRMRSRRPISIYFVCHANMGVDQG</sequence>
<dbReference type="EMBL" id="KZ821618">
    <property type="protein sequence ID" value="PYH71553.1"/>
    <property type="molecule type" value="Genomic_DNA"/>
</dbReference>
<keyword evidence="3" id="KW-1185">Reference proteome</keyword>
<evidence type="ECO:0000256" key="1">
    <source>
        <dbReference type="SAM" id="Phobius"/>
    </source>
</evidence>
<reference evidence="2" key="1">
    <citation type="submission" date="2016-12" db="EMBL/GenBank/DDBJ databases">
        <title>The genomes of Aspergillus section Nigri reveals drivers in fungal speciation.</title>
        <authorList>
            <consortium name="DOE Joint Genome Institute"/>
            <person name="Vesth T.C."/>
            <person name="Nybo J."/>
            <person name="Theobald S."/>
            <person name="Brandl J."/>
            <person name="Frisvad J.C."/>
            <person name="Nielsen K.F."/>
            <person name="Lyhne E.K."/>
            <person name="Kogle M.E."/>
            <person name="Kuo A."/>
            <person name="Riley R."/>
            <person name="Clum A."/>
            <person name="Nolan M."/>
            <person name="Lipzen A."/>
            <person name="Salamov A."/>
            <person name="Henrissat B."/>
            <person name="Wiebenga A."/>
            <person name="De Vries R.P."/>
            <person name="Grigoriev I.V."/>
            <person name="Mortensen U.H."/>
            <person name="Andersen M.R."/>
            <person name="Baker S.E."/>
        </authorList>
    </citation>
    <scope>NUCLEOTIDE SEQUENCE [LARGE SCALE GENOMIC DNA]</scope>
    <source>
        <strain evidence="2">CBS 113365</strain>
    </source>
</reference>
<gene>
    <name evidence="2" type="ORF">BO88DRAFT_233943</name>
</gene>
<dbReference type="Proteomes" id="UP000248405">
    <property type="component" value="Unassembled WGS sequence"/>
</dbReference>
<keyword evidence="1" id="KW-0812">Transmembrane</keyword>
<evidence type="ECO:0000313" key="3">
    <source>
        <dbReference type="Proteomes" id="UP000248405"/>
    </source>
</evidence>
<accession>A0A319C052</accession>
<dbReference type="RefSeq" id="XP_025565347.1">
    <property type="nucleotide sequence ID" value="XM_025702081.1"/>
</dbReference>
<feature type="transmembrane region" description="Helical" evidence="1">
    <location>
        <begin position="6"/>
        <end position="23"/>
    </location>
</feature>
<name>A0A319C052_ASPVC</name>